<dbReference type="RefSeq" id="XP_056076590.1">
    <property type="nucleotide sequence ID" value="XM_056209768.1"/>
</dbReference>
<dbReference type="AlphaFoldDB" id="A0A9W8XVM3"/>
<dbReference type="Proteomes" id="UP001140513">
    <property type="component" value="Unassembled WGS sequence"/>
</dbReference>
<organism evidence="2 3">
    <name type="scientific">Didymosphaeria variabile</name>
    <dbReference type="NCBI Taxonomy" id="1932322"/>
    <lineage>
        <taxon>Eukaryota</taxon>
        <taxon>Fungi</taxon>
        <taxon>Dikarya</taxon>
        <taxon>Ascomycota</taxon>
        <taxon>Pezizomycotina</taxon>
        <taxon>Dothideomycetes</taxon>
        <taxon>Pleosporomycetidae</taxon>
        <taxon>Pleosporales</taxon>
        <taxon>Massarineae</taxon>
        <taxon>Didymosphaeriaceae</taxon>
        <taxon>Didymosphaeria</taxon>
    </lineage>
</organism>
<dbReference type="OrthoDB" id="5355510at2759"/>
<feature type="compositionally biased region" description="Polar residues" evidence="1">
    <location>
        <begin position="411"/>
        <end position="444"/>
    </location>
</feature>
<proteinExistence type="predicted"/>
<feature type="region of interest" description="Disordered" evidence="1">
    <location>
        <begin position="307"/>
        <end position="362"/>
    </location>
</feature>
<evidence type="ECO:0000256" key="1">
    <source>
        <dbReference type="SAM" id="MobiDB-lite"/>
    </source>
</evidence>
<feature type="compositionally biased region" description="Polar residues" evidence="1">
    <location>
        <begin position="341"/>
        <end position="352"/>
    </location>
</feature>
<protein>
    <submittedName>
        <fullName evidence="2">Uncharacterized protein</fullName>
    </submittedName>
</protein>
<gene>
    <name evidence="2" type="ORF">N0V89_000950</name>
</gene>
<name>A0A9W8XVM3_9PLEO</name>
<sequence length="537" mass="57901">MASTPSPSSTRLDPKIRYYVHRKHGNTIVPLIPADQLPFHLKDFPKNLNHRELSQGGWKYLEETSEIPFPLALLSPDVQVLFEDKPVQNVDSVVMPVKEAPMEKASPKQVAATETPAKYVSIDEGPAQEAPTKQPTKEAAPNAQKATSTIISGRPTHGKTNSLTDSMAAIYTNDAHRLGYTKSSSTLKRTVAAKDKENCRHWVKNGACKWTNNEEGCRYKQEIPSLEKLKEMGISELPGWFREKDQHSNDSIPNKAGEHTVPATCGTYTTNTADEPMLMDMDTNMSDMASVQDNVRIPPMAQDIAQDMPGDLQAPCTVAKPSMTSNSPNKSPVGPPVSASMPIQSADSSSGNLLAASGTTAPTPKLAPTLVGNIVNHHDISALAPARNPGPDPKSTSTKPASSSSPVASPRTNAPESTKTRLRPSSTSARPNPAHRQSLQSAQTKKIKANHATKRPTSRVANEDDDGAATLARKSTKHRSSPNKGCKVRVRQPDLMPRKKTGLVVIEEGEFGKTSSGFGSYVSAAVEEVPHIPCRSV</sequence>
<feature type="compositionally biased region" description="Basic residues" evidence="1">
    <location>
        <begin position="474"/>
        <end position="487"/>
    </location>
</feature>
<dbReference type="GeneID" id="80904480"/>
<feature type="compositionally biased region" description="Low complexity" evidence="1">
    <location>
        <begin position="393"/>
        <end position="410"/>
    </location>
</feature>
<dbReference type="EMBL" id="JAPEUX010000001">
    <property type="protein sequence ID" value="KAJ4360388.1"/>
    <property type="molecule type" value="Genomic_DNA"/>
</dbReference>
<accession>A0A9W8XVM3</accession>
<comment type="caution">
    <text evidence="2">The sequence shown here is derived from an EMBL/GenBank/DDBJ whole genome shotgun (WGS) entry which is preliminary data.</text>
</comment>
<reference evidence="2" key="1">
    <citation type="submission" date="2022-10" db="EMBL/GenBank/DDBJ databases">
        <title>Tapping the CABI collections for fungal endophytes: first genome assemblies for Collariella, Neodidymelliopsis, Ascochyta clinopodiicola, Didymella pomorum, Didymosphaeria variabile, Neocosmospora piperis and Neocucurbitaria cava.</title>
        <authorList>
            <person name="Hill R."/>
        </authorList>
    </citation>
    <scope>NUCLEOTIDE SEQUENCE</scope>
    <source>
        <strain evidence="2">IMI 356815</strain>
    </source>
</reference>
<feature type="compositionally biased region" description="Basic residues" evidence="1">
    <location>
        <begin position="445"/>
        <end position="457"/>
    </location>
</feature>
<feature type="region of interest" description="Disordered" evidence="1">
    <location>
        <begin position="382"/>
        <end position="487"/>
    </location>
</feature>
<keyword evidence="3" id="KW-1185">Reference proteome</keyword>
<feature type="region of interest" description="Disordered" evidence="1">
    <location>
        <begin position="123"/>
        <end position="162"/>
    </location>
</feature>
<evidence type="ECO:0000313" key="3">
    <source>
        <dbReference type="Proteomes" id="UP001140513"/>
    </source>
</evidence>
<evidence type="ECO:0000313" key="2">
    <source>
        <dbReference type="EMBL" id="KAJ4360388.1"/>
    </source>
</evidence>